<feature type="domain" description="NADH:flavin oxidoreductase/NADH oxidase N-terminal" evidence="4">
    <location>
        <begin position="4"/>
        <end position="334"/>
    </location>
</feature>
<keyword evidence="3 5" id="KW-0560">Oxidoreductase</keyword>
<gene>
    <name evidence="5" type="primary">nemA</name>
    <name evidence="5" type="ORF">CRENPOLYSF1_440029</name>
</gene>
<organism evidence="5 6">
    <name type="scientific">Crenothrix polyspora</name>
    <dbReference type="NCBI Taxonomy" id="360316"/>
    <lineage>
        <taxon>Bacteria</taxon>
        <taxon>Pseudomonadati</taxon>
        <taxon>Pseudomonadota</taxon>
        <taxon>Gammaproteobacteria</taxon>
        <taxon>Methylococcales</taxon>
        <taxon>Crenotrichaceae</taxon>
        <taxon>Crenothrix</taxon>
    </lineage>
</organism>
<evidence type="ECO:0000256" key="1">
    <source>
        <dbReference type="ARBA" id="ARBA00001917"/>
    </source>
</evidence>
<dbReference type="AlphaFoldDB" id="A0A1R4HBG2"/>
<dbReference type="GO" id="GO:0005829">
    <property type="term" value="C:cytosol"/>
    <property type="evidence" value="ECO:0007669"/>
    <property type="project" value="TreeGrafter"/>
</dbReference>
<evidence type="ECO:0000313" key="5">
    <source>
        <dbReference type="EMBL" id="SJM93563.1"/>
    </source>
</evidence>
<dbReference type="GO" id="GO:0016628">
    <property type="term" value="F:oxidoreductase activity, acting on the CH-CH group of donors, NAD or NADP as acceptor"/>
    <property type="evidence" value="ECO:0007669"/>
    <property type="project" value="UniProtKB-ARBA"/>
</dbReference>
<dbReference type="InterPro" id="IPR001155">
    <property type="entry name" value="OxRdtase_FMN_N"/>
</dbReference>
<evidence type="ECO:0000256" key="3">
    <source>
        <dbReference type="ARBA" id="ARBA00023002"/>
    </source>
</evidence>
<dbReference type="PANTHER" id="PTHR22893:SF91">
    <property type="entry name" value="NADPH DEHYDROGENASE 2-RELATED"/>
    <property type="match status" value="1"/>
</dbReference>
<proteinExistence type="inferred from homology"/>
<evidence type="ECO:0000256" key="2">
    <source>
        <dbReference type="ARBA" id="ARBA00005979"/>
    </source>
</evidence>
<dbReference type="OrthoDB" id="8523426at2"/>
<dbReference type="NCBIfam" id="NF007899">
    <property type="entry name" value="PRK10605.1"/>
    <property type="match status" value="1"/>
</dbReference>
<dbReference type="PANTHER" id="PTHR22893">
    <property type="entry name" value="NADH OXIDOREDUCTASE-RELATED"/>
    <property type="match status" value="1"/>
</dbReference>
<dbReference type="RefSeq" id="WP_087143899.1">
    <property type="nucleotide sequence ID" value="NZ_FUKI01000120.1"/>
</dbReference>
<dbReference type="FunFam" id="3.20.20.70:FF:000059">
    <property type="entry name" value="N-ethylmaleimide reductase, FMN-linked"/>
    <property type="match status" value="1"/>
</dbReference>
<dbReference type="CDD" id="cd02933">
    <property type="entry name" value="OYE_like_FMN"/>
    <property type="match status" value="1"/>
</dbReference>
<dbReference type="EC" id="1.-.-.-" evidence="5"/>
<reference evidence="6" key="1">
    <citation type="submission" date="2017-02" db="EMBL/GenBank/DDBJ databases">
        <authorList>
            <person name="Daims H."/>
        </authorList>
    </citation>
    <scope>NUCLEOTIDE SEQUENCE [LARGE SCALE GENOMIC DNA]</scope>
</reference>
<dbReference type="InterPro" id="IPR013785">
    <property type="entry name" value="Aldolase_TIM"/>
</dbReference>
<evidence type="ECO:0000313" key="6">
    <source>
        <dbReference type="Proteomes" id="UP000195667"/>
    </source>
</evidence>
<comment type="cofactor">
    <cofactor evidence="1">
        <name>FMN</name>
        <dbReference type="ChEBI" id="CHEBI:58210"/>
    </cofactor>
</comment>
<accession>A0A1R4HBG2</accession>
<keyword evidence="6" id="KW-1185">Reference proteome</keyword>
<dbReference type="EMBL" id="FUKI01000120">
    <property type="protein sequence ID" value="SJM93563.1"/>
    <property type="molecule type" value="Genomic_DNA"/>
</dbReference>
<comment type="similarity">
    <text evidence="2">Belongs to the NADH:flavin oxidoreductase/NADH oxidase family.</text>
</comment>
<dbReference type="Pfam" id="PF00724">
    <property type="entry name" value="Oxidored_FMN"/>
    <property type="match status" value="1"/>
</dbReference>
<dbReference type="Gene3D" id="3.20.20.70">
    <property type="entry name" value="Aldolase class I"/>
    <property type="match status" value="1"/>
</dbReference>
<dbReference type="Proteomes" id="UP000195667">
    <property type="component" value="Unassembled WGS sequence"/>
</dbReference>
<dbReference type="GO" id="GO:0010181">
    <property type="term" value="F:FMN binding"/>
    <property type="evidence" value="ECO:0007669"/>
    <property type="project" value="InterPro"/>
</dbReference>
<name>A0A1R4HBG2_9GAMM</name>
<protein>
    <submittedName>
        <fullName evidence="5">N-ethylmaleimide reductase</fullName>
        <ecNumber evidence="5">1.-.-.-</ecNumber>
    </submittedName>
</protein>
<sequence>MTTQLYTPINLGALQLPNRIIMAPLTRMRAPNSIPTEIMATYYSQRASAGLIISEATPISPQGVGYPATPGIWNQAHIDAWQKTTTAVHEKKGRMVLQLWHVGRISHPDFHDGALPVAPSAIAAKGQAVTPTGMQSFVTPRALATDEIPGIVEDYRQAAKNALAAGFDGVEIHGANGYLLDQFLRDGTNQRTDIYGGSLENRARLLMEVTKAVIAVCGADRVGIRLSPSGTFNDIADSNPEAIFTYVLAELNHFNLAYLHIVDALEGDIRHGAKVITLSVLRKVYQGNLIVCGGYDQLRAEAVLAEGMADAVAFGQLYIANPDLVARFQQHAALNSADSATFYGGDERGYIDYPSL</sequence>
<evidence type="ECO:0000259" key="4">
    <source>
        <dbReference type="Pfam" id="PF00724"/>
    </source>
</evidence>
<dbReference type="SUPFAM" id="SSF51395">
    <property type="entry name" value="FMN-linked oxidoreductases"/>
    <property type="match status" value="1"/>
</dbReference>
<dbReference type="InterPro" id="IPR045247">
    <property type="entry name" value="Oye-like"/>
</dbReference>